<keyword evidence="1" id="KW-0812">Transmembrane</keyword>
<accession>A0ABM7I185</accession>
<keyword evidence="3" id="KW-1185">Reference proteome</keyword>
<keyword evidence="1" id="KW-0472">Membrane</keyword>
<organism evidence="2 3">
    <name type="scientific">Mycolicibacterium mageritense</name>
    <name type="common">Mycobacterium mageritense</name>
    <dbReference type="NCBI Taxonomy" id="53462"/>
    <lineage>
        <taxon>Bacteria</taxon>
        <taxon>Bacillati</taxon>
        <taxon>Actinomycetota</taxon>
        <taxon>Actinomycetes</taxon>
        <taxon>Mycobacteriales</taxon>
        <taxon>Mycobacteriaceae</taxon>
        <taxon>Mycolicibacterium</taxon>
    </lineage>
</organism>
<evidence type="ECO:0000313" key="3">
    <source>
        <dbReference type="Proteomes" id="UP000465622"/>
    </source>
</evidence>
<dbReference type="Proteomes" id="UP000465622">
    <property type="component" value="Chromosome"/>
</dbReference>
<dbReference type="EMBL" id="AP022567">
    <property type="protein sequence ID" value="BBX36645.1"/>
    <property type="molecule type" value="Genomic_DNA"/>
</dbReference>
<proteinExistence type="predicted"/>
<evidence type="ECO:0000313" key="2">
    <source>
        <dbReference type="EMBL" id="BBX36645.1"/>
    </source>
</evidence>
<keyword evidence="1" id="KW-1133">Transmembrane helix</keyword>
<reference evidence="2 3" key="1">
    <citation type="journal article" date="2019" name="Emerg. Microbes Infect.">
        <title>Comprehensive subspecies identification of 175 nontuberculous mycobacteria species based on 7547 genomic profiles.</title>
        <authorList>
            <person name="Matsumoto Y."/>
            <person name="Kinjo T."/>
            <person name="Motooka D."/>
            <person name="Nabeya D."/>
            <person name="Jung N."/>
            <person name="Uechi K."/>
            <person name="Horii T."/>
            <person name="Iida T."/>
            <person name="Fujita J."/>
            <person name="Nakamura S."/>
        </authorList>
    </citation>
    <scope>NUCLEOTIDE SEQUENCE [LARGE SCALE GENOMIC DNA]</scope>
    <source>
        <strain evidence="2 3">JCM 12375</strain>
    </source>
</reference>
<dbReference type="RefSeq" id="WP_110798689.1">
    <property type="nucleotide sequence ID" value="NZ_AP022567.1"/>
</dbReference>
<protein>
    <submittedName>
        <fullName evidence="2">Uncharacterized protein</fullName>
    </submittedName>
</protein>
<feature type="transmembrane region" description="Helical" evidence="1">
    <location>
        <begin position="12"/>
        <end position="35"/>
    </location>
</feature>
<gene>
    <name evidence="2" type="ORF">MMAGJ_59270</name>
</gene>
<sequence>MPDPSRPPRRGLWWALGAVTAIAAVIGGAVVITYLTRDRGPQVIVLRPIDMQGNVQNGWQQAADHSTTTPIDCTFGAASPYDVDSSVRSCGATAESGDACWPAADSRHVLCVRDPFARVVDLLPADGLTTPRKPAERPYRPFALILDDGTRCRARIGGAWASPVEQPDWVGYYWCGTTDAVWAPPNGDGRTSDGIMRSRGEWSVMVGPAAGPLTKHRVAQVFYVGVAKS</sequence>
<evidence type="ECO:0000256" key="1">
    <source>
        <dbReference type="SAM" id="Phobius"/>
    </source>
</evidence>
<name>A0ABM7I185_MYCME</name>